<dbReference type="Pfam" id="PF21305">
    <property type="entry name" value="type_II_gspD_N0"/>
    <property type="match status" value="1"/>
</dbReference>
<evidence type="ECO:0000256" key="5">
    <source>
        <dbReference type="ARBA" id="ARBA00022692"/>
    </source>
</evidence>
<evidence type="ECO:0000256" key="6">
    <source>
        <dbReference type="ARBA" id="ARBA00022729"/>
    </source>
</evidence>
<feature type="domain" description="NolW-like" evidence="13">
    <location>
        <begin position="188"/>
        <end position="246"/>
    </location>
</feature>
<proteinExistence type="inferred from homology"/>
<keyword evidence="5" id="KW-0812">Transmembrane</keyword>
<comment type="similarity">
    <text evidence="2">Belongs to the bacterial secretin family. GSP D subfamily.</text>
</comment>
<evidence type="ECO:0000259" key="14">
    <source>
        <dbReference type="Pfam" id="PF21305"/>
    </source>
</evidence>
<evidence type="ECO:0000259" key="12">
    <source>
        <dbReference type="Pfam" id="PF00263"/>
    </source>
</evidence>
<keyword evidence="8" id="KW-0472">Membrane</keyword>
<dbReference type="InterPro" id="IPR001775">
    <property type="entry name" value="GspD/PilQ"/>
</dbReference>
<dbReference type="GO" id="GO:0015627">
    <property type="term" value="C:type II protein secretion system complex"/>
    <property type="evidence" value="ECO:0007669"/>
    <property type="project" value="InterPro"/>
</dbReference>
<evidence type="ECO:0000259" key="13">
    <source>
        <dbReference type="Pfam" id="PF03958"/>
    </source>
</evidence>
<dbReference type="PANTHER" id="PTHR30332:SF25">
    <property type="entry name" value="SECRETIN XPSD"/>
    <property type="match status" value="1"/>
</dbReference>
<evidence type="ECO:0000256" key="3">
    <source>
        <dbReference type="ARBA" id="ARBA00022448"/>
    </source>
</evidence>
<dbReference type="InterPro" id="IPR050810">
    <property type="entry name" value="Bact_Secretion_Sys_Channel"/>
</dbReference>
<accession>A0A1H6IHC0</accession>
<dbReference type="EMBL" id="FNWO01000011">
    <property type="protein sequence ID" value="SEH48220.1"/>
    <property type="molecule type" value="Genomic_DNA"/>
</dbReference>
<dbReference type="InterPro" id="IPR004846">
    <property type="entry name" value="T2SS/T3SS_dom"/>
</dbReference>
<dbReference type="RefSeq" id="WP_074769391.1">
    <property type="nucleotide sequence ID" value="NZ_FNWO01000011.1"/>
</dbReference>
<evidence type="ECO:0000256" key="4">
    <source>
        <dbReference type="ARBA" id="ARBA00022452"/>
    </source>
</evidence>
<keyword evidence="4" id="KW-1134">Transmembrane beta strand</keyword>
<evidence type="ECO:0000256" key="10">
    <source>
        <dbReference type="RuleBase" id="RU004004"/>
    </source>
</evidence>
<evidence type="ECO:0000256" key="1">
    <source>
        <dbReference type="ARBA" id="ARBA00004442"/>
    </source>
</evidence>
<feature type="domain" description="Type II/III secretion system secretin-like" evidence="12">
    <location>
        <begin position="520"/>
        <end position="686"/>
    </location>
</feature>
<evidence type="ECO:0000256" key="9">
    <source>
        <dbReference type="ARBA" id="ARBA00023237"/>
    </source>
</evidence>
<dbReference type="InterPro" id="IPR038591">
    <property type="entry name" value="NolW-like_sf"/>
</dbReference>
<feature type="compositionally biased region" description="Low complexity" evidence="11">
    <location>
        <begin position="44"/>
        <end position="65"/>
    </location>
</feature>
<keyword evidence="3 10" id="KW-0813">Transport</keyword>
<dbReference type="PRINTS" id="PR00811">
    <property type="entry name" value="BCTERIALGSPD"/>
</dbReference>
<dbReference type="PROSITE" id="PS51257">
    <property type="entry name" value="PROKAR_LIPOPROTEIN"/>
    <property type="match status" value="1"/>
</dbReference>
<dbReference type="InterPro" id="IPR013356">
    <property type="entry name" value="T2SS_GspD"/>
</dbReference>
<dbReference type="Pfam" id="PF03958">
    <property type="entry name" value="Secretin_N"/>
    <property type="match status" value="2"/>
</dbReference>
<name>A0A1H6IHC0_MAGFU</name>
<evidence type="ECO:0000313" key="16">
    <source>
        <dbReference type="Proteomes" id="UP000182983"/>
    </source>
</evidence>
<reference evidence="16" key="1">
    <citation type="submission" date="2016-10" db="EMBL/GenBank/DDBJ databases">
        <authorList>
            <person name="Varghese N."/>
            <person name="Submissions S."/>
        </authorList>
    </citation>
    <scope>NUCLEOTIDE SEQUENCE [LARGE SCALE GENOMIC DNA]</scope>
    <source>
        <strain evidence="16">DSM 13234</strain>
    </source>
</reference>
<keyword evidence="7" id="KW-0653">Protein transport</keyword>
<sequence>MDRRRAACRFSGLVLLSLLVVGCSGERFETRDSPPPPAPRLQDSAAPAATAPTAPAASAAPTAAPPVEIRRGTQRFIAPPRPHAEARRGSDGTVSLNFVNVDIRDVAKAVLGDILGLDYVVDGAVQGTVTVETAQPVAPAEILPAFESGLRAAGMGLVERASGYAIVPLAEARRQPALVGTQSPGFGTEAITLRYVGATQLKKLFDPIVPENAIQADPSRNVLLLTGSGADRSSLRAMVEQFDVNWLHGMSFALITVQRADSRRLVEELNQIINAEGSPSAGLVRLIAMTRLNGIVAISPQPQYLDDVRYWAEELDREGEGGERRLFVYRVQNGRASNLAAVLGNIFGTATSGESGGTAGAAAGGASPTRAIAAAMSANATPAAAAASPLATTGPALATGQAAGLGQVQQLRLGEAGRTISVTSDDTNNAIVIYATSREYDLVEQALRKLDTLPLQVLIEAVITEVTLNDTLRFGVEWYFKTGTSNFSLTSGKTALPVQSFPGFSYLLSQGDGIRTVINALDKVTTINVVSSPQLLVLNNQTASLQVGDQVPVATQSSVSTTTANAPVVNSIEYRDTGVILKVTPRVNDSGLVLLDIAQEVSDVATTTSSTLDSPTIQQRRVSSSVAVQDGQTVALGGLIRDNLSRGSNGIPLLKDIPYLGSLFGATDNSRVRTELLVLLTPRVVRSSAEAQAVTDELRRKISTIEPIPIPKAPRP</sequence>
<evidence type="ECO:0000256" key="11">
    <source>
        <dbReference type="SAM" id="MobiDB-lite"/>
    </source>
</evidence>
<feature type="domain" description="GspD-like N0" evidence="14">
    <location>
        <begin position="96"/>
        <end position="163"/>
    </location>
</feature>
<comment type="subcellular location">
    <subcellularLocation>
        <location evidence="1 10">Cell outer membrane</location>
    </subcellularLocation>
</comment>
<organism evidence="15 16">
    <name type="scientific">Magnetospirillum fulvum</name>
    <name type="common">Rhodospirillum fulvum</name>
    <dbReference type="NCBI Taxonomy" id="1082"/>
    <lineage>
        <taxon>Bacteria</taxon>
        <taxon>Pseudomonadati</taxon>
        <taxon>Pseudomonadota</taxon>
        <taxon>Alphaproteobacteria</taxon>
        <taxon>Rhodospirillales</taxon>
        <taxon>Rhodospirillaceae</taxon>
        <taxon>Magnetospirillum</taxon>
    </lineage>
</organism>
<evidence type="ECO:0000256" key="2">
    <source>
        <dbReference type="ARBA" id="ARBA00006980"/>
    </source>
</evidence>
<feature type="domain" description="NolW-like" evidence="13">
    <location>
        <begin position="327"/>
        <end position="454"/>
    </location>
</feature>
<dbReference type="AlphaFoldDB" id="A0A1H6IHC0"/>
<keyword evidence="9" id="KW-0998">Cell outer membrane</keyword>
<dbReference type="Proteomes" id="UP000182983">
    <property type="component" value="Unassembled WGS sequence"/>
</dbReference>
<dbReference type="GO" id="GO:0015628">
    <property type="term" value="P:protein secretion by the type II secretion system"/>
    <property type="evidence" value="ECO:0007669"/>
    <property type="project" value="InterPro"/>
</dbReference>
<evidence type="ECO:0000256" key="8">
    <source>
        <dbReference type="ARBA" id="ARBA00023136"/>
    </source>
</evidence>
<protein>
    <submittedName>
        <fullName evidence="15">General secretion pathway protein D</fullName>
    </submittedName>
</protein>
<dbReference type="Gene3D" id="3.55.50.30">
    <property type="match status" value="1"/>
</dbReference>
<dbReference type="PRINTS" id="PR01032">
    <property type="entry name" value="PHAGEIV"/>
</dbReference>
<keyword evidence="6" id="KW-0732">Signal</keyword>
<dbReference type="PANTHER" id="PTHR30332">
    <property type="entry name" value="PROBABLE GENERAL SECRETION PATHWAY PROTEIN D"/>
    <property type="match status" value="1"/>
</dbReference>
<feature type="region of interest" description="Disordered" evidence="11">
    <location>
        <begin position="27"/>
        <end position="65"/>
    </location>
</feature>
<dbReference type="InterPro" id="IPR049371">
    <property type="entry name" value="GspD-like_N0"/>
</dbReference>
<keyword evidence="16" id="KW-1185">Reference proteome</keyword>
<dbReference type="Gene3D" id="3.30.1370.120">
    <property type="match status" value="2"/>
</dbReference>
<dbReference type="InterPro" id="IPR005644">
    <property type="entry name" value="NolW-like"/>
</dbReference>
<dbReference type="GO" id="GO:0009279">
    <property type="term" value="C:cell outer membrane"/>
    <property type="evidence" value="ECO:0007669"/>
    <property type="project" value="UniProtKB-SubCell"/>
</dbReference>
<dbReference type="NCBIfam" id="TIGR02517">
    <property type="entry name" value="type_II_gspD"/>
    <property type="match status" value="1"/>
</dbReference>
<dbReference type="Pfam" id="PF00263">
    <property type="entry name" value="Secretin"/>
    <property type="match status" value="1"/>
</dbReference>
<gene>
    <name evidence="15" type="ORF">SAMN04244559_02532</name>
</gene>
<evidence type="ECO:0000313" key="15">
    <source>
        <dbReference type="EMBL" id="SEH48220.1"/>
    </source>
</evidence>
<evidence type="ECO:0000256" key="7">
    <source>
        <dbReference type="ARBA" id="ARBA00022927"/>
    </source>
</evidence>